<proteinExistence type="predicted"/>
<dbReference type="Proteomes" id="UP000677913">
    <property type="component" value="Unassembled WGS sequence"/>
</dbReference>
<accession>A0A8J7WUG7</accession>
<evidence type="ECO:0000313" key="1">
    <source>
        <dbReference type="EMBL" id="MBS2966687.1"/>
    </source>
</evidence>
<evidence type="ECO:0000313" key="2">
    <source>
        <dbReference type="Proteomes" id="UP000677913"/>
    </source>
</evidence>
<gene>
    <name evidence="1" type="ORF">KGA66_26860</name>
</gene>
<comment type="caution">
    <text evidence="1">The sequence shown here is derived from an EMBL/GenBank/DDBJ whole genome shotgun (WGS) entry which is preliminary data.</text>
</comment>
<organism evidence="1 2">
    <name type="scientific">Actinocrinis puniceicyclus</name>
    <dbReference type="NCBI Taxonomy" id="977794"/>
    <lineage>
        <taxon>Bacteria</taxon>
        <taxon>Bacillati</taxon>
        <taxon>Actinomycetota</taxon>
        <taxon>Actinomycetes</taxon>
        <taxon>Catenulisporales</taxon>
        <taxon>Actinospicaceae</taxon>
        <taxon>Actinocrinis</taxon>
    </lineage>
</organism>
<keyword evidence="2" id="KW-1185">Reference proteome</keyword>
<protein>
    <submittedName>
        <fullName evidence="1">Uncharacterized protein</fullName>
    </submittedName>
</protein>
<dbReference type="EMBL" id="JAGSXH010000180">
    <property type="protein sequence ID" value="MBS2966687.1"/>
    <property type="molecule type" value="Genomic_DNA"/>
</dbReference>
<dbReference type="AlphaFoldDB" id="A0A8J7WUG7"/>
<dbReference type="RefSeq" id="WP_211472007.1">
    <property type="nucleotide sequence ID" value="NZ_JAGSXH010000180.1"/>
</dbReference>
<sequence length="169" mass="18271">MDELGGADSQIWHFYIGNEIPLTWAGWWPAPGGASLGITNVKPAVFSTVAKAFPGQFKGAQWSDLAMNDSLDLKVTAYYLKYLSNKYLPTASSGTSLNYTQTGSCRAGMTQTQVLEGIYNGGEPNYVNKVIPNGGFGPQVSNYIDTVSFYYGQAEADLNYSYPAFGTSV</sequence>
<reference evidence="1" key="1">
    <citation type="submission" date="2021-04" db="EMBL/GenBank/DDBJ databases">
        <title>Genome based classification of Actinospica acidithermotolerans sp. nov., an actinobacterium isolated from an Indonesian hot spring.</title>
        <authorList>
            <person name="Kusuma A.B."/>
            <person name="Putra K.E."/>
            <person name="Nafisah S."/>
            <person name="Loh J."/>
            <person name="Nouioui I."/>
            <person name="Goodfellow M."/>
        </authorList>
    </citation>
    <scope>NUCLEOTIDE SEQUENCE</scope>
    <source>
        <strain evidence="1">DSM 45618</strain>
    </source>
</reference>
<name>A0A8J7WUG7_9ACTN</name>